<evidence type="ECO:0000313" key="1">
    <source>
        <dbReference type="EMBL" id="KAF0895674.1"/>
    </source>
</evidence>
<sequence length="71" mass="8534">MRSPLERRKVLNTEAVITAREQAIIRGEERVNFICTAIDRSYKVADYPRVDFNDDIYFLDDRKLYHEERVL</sequence>
<organism evidence="1 2">
    <name type="scientific">Oryza meyeriana var. granulata</name>
    <dbReference type="NCBI Taxonomy" id="110450"/>
    <lineage>
        <taxon>Eukaryota</taxon>
        <taxon>Viridiplantae</taxon>
        <taxon>Streptophyta</taxon>
        <taxon>Embryophyta</taxon>
        <taxon>Tracheophyta</taxon>
        <taxon>Spermatophyta</taxon>
        <taxon>Magnoliopsida</taxon>
        <taxon>Liliopsida</taxon>
        <taxon>Poales</taxon>
        <taxon>Poaceae</taxon>
        <taxon>BOP clade</taxon>
        <taxon>Oryzoideae</taxon>
        <taxon>Oryzeae</taxon>
        <taxon>Oryzinae</taxon>
        <taxon>Oryza</taxon>
        <taxon>Oryza meyeriana</taxon>
    </lineage>
</organism>
<comment type="caution">
    <text evidence="1">The sequence shown here is derived from an EMBL/GenBank/DDBJ whole genome shotgun (WGS) entry which is preliminary data.</text>
</comment>
<gene>
    <name evidence="1" type="ORF">E2562_014293</name>
</gene>
<dbReference type="AlphaFoldDB" id="A0A6G1C7A0"/>
<name>A0A6G1C7A0_9ORYZ</name>
<protein>
    <submittedName>
        <fullName evidence="1">Uncharacterized protein</fullName>
    </submittedName>
</protein>
<keyword evidence="2" id="KW-1185">Reference proteome</keyword>
<dbReference type="EMBL" id="SPHZ02000010">
    <property type="protein sequence ID" value="KAF0895674.1"/>
    <property type="molecule type" value="Genomic_DNA"/>
</dbReference>
<evidence type="ECO:0000313" key="2">
    <source>
        <dbReference type="Proteomes" id="UP000479710"/>
    </source>
</evidence>
<accession>A0A6G1C7A0</accession>
<dbReference type="Proteomes" id="UP000479710">
    <property type="component" value="Unassembled WGS sequence"/>
</dbReference>
<proteinExistence type="predicted"/>
<reference evidence="1 2" key="1">
    <citation type="submission" date="2019-11" db="EMBL/GenBank/DDBJ databases">
        <title>Whole genome sequence of Oryza granulata.</title>
        <authorList>
            <person name="Li W."/>
        </authorList>
    </citation>
    <scope>NUCLEOTIDE SEQUENCE [LARGE SCALE GENOMIC DNA]</scope>
    <source>
        <strain evidence="2">cv. Menghai</strain>
        <tissue evidence="1">Leaf</tissue>
    </source>
</reference>